<dbReference type="EMBL" id="LORN02000015">
    <property type="protein sequence ID" value="PNN21638.1"/>
    <property type="molecule type" value="Genomic_DNA"/>
</dbReference>
<sequence>MTNWKIDNQSQRHLMIQEHANEISIVEPYHNGSFKILAEINLNQTSNEAQLNDENLYVSVSKEHKEISIFDKVK</sequence>
<reference evidence="1 2" key="1">
    <citation type="submission" date="2017-12" db="EMBL/GenBank/DDBJ databases">
        <title>FDA dAtabase for Regulatory Grade micrObial Sequences (FDA-ARGOS): Supporting development and validation of Infectious Disease Dx tests.</title>
        <authorList>
            <person name="Hoffmann M."/>
            <person name="Allard M."/>
            <person name="Evans P."/>
            <person name="Brown E."/>
            <person name="Tallon L."/>
            <person name="Sadzewicz L."/>
            <person name="Sengamalay N."/>
            <person name="Ott S."/>
            <person name="Godinez A."/>
            <person name="Nagaraj S."/>
            <person name="Vavikolanu K."/>
            <person name="Aluvathingal J."/>
            <person name="Nadendla S."/>
            <person name="Sichtig H."/>
        </authorList>
    </citation>
    <scope>NUCLEOTIDE SEQUENCE [LARGE SCALE GENOMIC DNA]</scope>
    <source>
        <strain evidence="1 2">FDAARGOS_148</strain>
    </source>
</reference>
<proteinExistence type="predicted"/>
<evidence type="ECO:0000313" key="1">
    <source>
        <dbReference type="EMBL" id="PNN21638.1"/>
    </source>
</evidence>
<dbReference type="AlphaFoldDB" id="A0A2K0A9E7"/>
<dbReference type="RefSeq" id="WP_016931003.1">
    <property type="nucleotide sequence ID" value="NZ_CAJCFW010000001.1"/>
</dbReference>
<evidence type="ECO:0000313" key="2">
    <source>
        <dbReference type="Proteomes" id="UP000053523"/>
    </source>
</evidence>
<organism evidence="1 2">
    <name type="scientific">Staphylococcus haemolyticus</name>
    <dbReference type="NCBI Taxonomy" id="1283"/>
    <lineage>
        <taxon>Bacteria</taxon>
        <taxon>Bacillati</taxon>
        <taxon>Bacillota</taxon>
        <taxon>Bacilli</taxon>
        <taxon>Bacillales</taxon>
        <taxon>Staphylococcaceae</taxon>
        <taxon>Staphylococcus</taxon>
    </lineage>
</organism>
<accession>A0A2K0A9E7</accession>
<name>A0A2K0A9E7_STAHA</name>
<comment type="caution">
    <text evidence="1">The sequence shown here is derived from an EMBL/GenBank/DDBJ whole genome shotgun (WGS) entry which is preliminary data.</text>
</comment>
<dbReference type="Proteomes" id="UP000053523">
    <property type="component" value="Unassembled WGS sequence"/>
</dbReference>
<gene>
    <name evidence="1" type="ORF">AL503_012950</name>
</gene>
<protein>
    <submittedName>
        <fullName evidence="1">Uncharacterized protein</fullName>
    </submittedName>
</protein>